<dbReference type="HOGENOM" id="CLU_2990701_0_0_11"/>
<keyword evidence="2" id="KW-1185">Reference proteome</keyword>
<evidence type="ECO:0000313" key="1">
    <source>
        <dbReference type="EMBL" id="KDN81174.1"/>
    </source>
</evidence>
<dbReference type="EMBL" id="JNBY01000150">
    <property type="protein sequence ID" value="KDN81174.1"/>
    <property type="molecule type" value="Genomic_DNA"/>
</dbReference>
<reference evidence="1 2" key="1">
    <citation type="submission" date="2014-05" db="EMBL/GenBank/DDBJ databases">
        <title>Draft Genome Sequence of Kitasatospora cheerisanensis KCTC 2395.</title>
        <authorList>
            <person name="Nam D.H."/>
        </authorList>
    </citation>
    <scope>NUCLEOTIDE SEQUENCE [LARGE SCALE GENOMIC DNA]</scope>
    <source>
        <strain evidence="1 2">KCTC 2395</strain>
    </source>
</reference>
<comment type="caution">
    <text evidence="1">The sequence shown here is derived from an EMBL/GenBank/DDBJ whole genome shotgun (WGS) entry which is preliminary data.</text>
</comment>
<name>A0A066YMR8_9ACTN</name>
<gene>
    <name evidence="1" type="ORF">KCH_70530</name>
</gene>
<accession>A0A066YMR8</accession>
<dbReference type="Proteomes" id="UP000027178">
    <property type="component" value="Unassembled WGS sequence"/>
</dbReference>
<evidence type="ECO:0000313" key="2">
    <source>
        <dbReference type="Proteomes" id="UP000027178"/>
    </source>
</evidence>
<proteinExistence type="predicted"/>
<organism evidence="1 2">
    <name type="scientific">Kitasatospora cheerisanensis KCTC 2395</name>
    <dbReference type="NCBI Taxonomy" id="1348663"/>
    <lineage>
        <taxon>Bacteria</taxon>
        <taxon>Bacillati</taxon>
        <taxon>Actinomycetota</taxon>
        <taxon>Actinomycetes</taxon>
        <taxon>Kitasatosporales</taxon>
        <taxon>Streptomycetaceae</taxon>
        <taxon>Kitasatospora</taxon>
    </lineage>
</organism>
<dbReference type="AlphaFoldDB" id="A0A066YMR8"/>
<protein>
    <submittedName>
        <fullName evidence="1">Uncharacterized protein</fullName>
    </submittedName>
</protein>
<sequence>MLSGALRVLVGRAHGQHRSPSVTALPRLSDNPVAPSANGFRTGVRGVGRLVGNFTFY</sequence>